<dbReference type="InterPro" id="IPR017938">
    <property type="entry name" value="Riboflavin_synthase-like_b-brl"/>
</dbReference>
<evidence type="ECO:0000259" key="1">
    <source>
        <dbReference type="PROSITE" id="PS51085"/>
    </source>
</evidence>
<accession>A0A5B8RI59</accession>
<dbReference type="CDD" id="cd00207">
    <property type="entry name" value="fer2"/>
    <property type="match status" value="1"/>
</dbReference>
<dbReference type="InterPro" id="IPR036010">
    <property type="entry name" value="2Fe-2S_ferredoxin-like_sf"/>
</dbReference>
<dbReference type="PRINTS" id="PR00410">
    <property type="entry name" value="PHEHYDRXLASE"/>
</dbReference>
<dbReference type="EC" id="1.17.1.-" evidence="3"/>
<dbReference type="InterPro" id="IPR001041">
    <property type="entry name" value="2Fe-2S_ferredoxin-type"/>
</dbReference>
<dbReference type="InterPro" id="IPR039261">
    <property type="entry name" value="FNR_nucleotide-bd"/>
</dbReference>
<dbReference type="PROSITE" id="PS51384">
    <property type="entry name" value="FAD_FR"/>
    <property type="match status" value="1"/>
</dbReference>
<dbReference type="Gene3D" id="2.40.30.10">
    <property type="entry name" value="Translation factors"/>
    <property type="match status" value="1"/>
</dbReference>
<dbReference type="AlphaFoldDB" id="A0A5B8RI59"/>
<dbReference type="PANTHER" id="PTHR47354">
    <property type="entry name" value="NADH OXIDOREDUCTASE HCR"/>
    <property type="match status" value="1"/>
</dbReference>
<dbReference type="PROSITE" id="PS00197">
    <property type="entry name" value="2FE2S_FER_1"/>
    <property type="match status" value="1"/>
</dbReference>
<sequence>MSYRVRIENTQHEFTVEDGEAVLSAALRHGLILPYSCRGGTCGTCMGKVVEGRVSYPDGRPPALSEAEEAVGQALFCQARADSDLAIEVREVRSADDIRPRKLPCRVERMDTLAHDVRRLWLRTPGNERLQFLPGQYIDFLLRGNRRRSFSLANPPHDDELLELHVRQVPDGRFTGYIFEELKERALLRFEGPFGTFFLREDSPRPILMIGGGTGFAPIKSMLEHAFHHGIDRPIHFYWGVRARHDLYLADLPERWAREHASFRYTPVLSEPRAGDRWNGRTGFVHEAVIEDYPDLSGYDVYMSGPPPMIEAAKTAFAIHGLDPGHLYFDSFDFAVDPEDDPA</sequence>
<dbReference type="Gene3D" id="3.40.50.80">
    <property type="entry name" value="Nucleotide-binding domain of ferredoxin-NADP reductase (FNR) module"/>
    <property type="match status" value="1"/>
</dbReference>
<dbReference type="CDD" id="cd06189">
    <property type="entry name" value="flavin_oxioreductase"/>
    <property type="match status" value="1"/>
</dbReference>
<organism evidence="3">
    <name type="scientific">uncultured organism</name>
    <dbReference type="NCBI Taxonomy" id="155900"/>
    <lineage>
        <taxon>unclassified sequences</taxon>
        <taxon>environmental samples</taxon>
    </lineage>
</organism>
<dbReference type="PANTHER" id="PTHR47354:SF5">
    <property type="entry name" value="PROTEIN RFBI"/>
    <property type="match status" value="1"/>
</dbReference>
<dbReference type="Pfam" id="PF00111">
    <property type="entry name" value="Fer2"/>
    <property type="match status" value="1"/>
</dbReference>
<dbReference type="EMBL" id="MN079295">
    <property type="protein sequence ID" value="QEA07608.1"/>
    <property type="molecule type" value="Genomic_DNA"/>
</dbReference>
<dbReference type="Pfam" id="PF00970">
    <property type="entry name" value="FAD_binding_6"/>
    <property type="match status" value="1"/>
</dbReference>
<dbReference type="Pfam" id="PF00175">
    <property type="entry name" value="NAD_binding_1"/>
    <property type="match status" value="1"/>
</dbReference>
<dbReference type="InterPro" id="IPR017927">
    <property type="entry name" value="FAD-bd_FR_type"/>
</dbReference>
<protein>
    <submittedName>
        <fullName evidence="3">CDP-6-deoxy-L-threo-D-glycero-4-hexulose-3-dehydrase reductase</fullName>
        <ecNumber evidence="3">1.17.1.-</ecNumber>
    </submittedName>
</protein>
<gene>
    <name evidence="3" type="primary">ascD</name>
    <name evidence="3" type="ORF">KBTEX_03967</name>
</gene>
<dbReference type="InterPro" id="IPR001433">
    <property type="entry name" value="OxRdtase_FAD/NAD-bd"/>
</dbReference>
<proteinExistence type="predicted"/>
<dbReference type="SUPFAM" id="SSF63380">
    <property type="entry name" value="Riboflavin synthase domain-like"/>
    <property type="match status" value="1"/>
</dbReference>
<name>A0A5B8RI59_9ZZZZ</name>
<dbReference type="SUPFAM" id="SSF52343">
    <property type="entry name" value="Ferredoxin reductase-like, C-terminal NADP-linked domain"/>
    <property type="match status" value="1"/>
</dbReference>
<evidence type="ECO:0000313" key="3">
    <source>
        <dbReference type="EMBL" id="QEA07608.1"/>
    </source>
</evidence>
<dbReference type="GO" id="GO:0016491">
    <property type="term" value="F:oxidoreductase activity"/>
    <property type="evidence" value="ECO:0007669"/>
    <property type="project" value="UniProtKB-KW"/>
</dbReference>
<dbReference type="InterPro" id="IPR008333">
    <property type="entry name" value="Cbr1-like_FAD-bd_dom"/>
</dbReference>
<dbReference type="InterPro" id="IPR006058">
    <property type="entry name" value="2Fe2S_fd_BS"/>
</dbReference>
<dbReference type="GO" id="GO:0051537">
    <property type="term" value="F:2 iron, 2 sulfur cluster binding"/>
    <property type="evidence" value="ECO:0007669"/>
    <property type="project" value="InterPro"/>
</dbReference>
<keyword evidence="3" id="KW-0560">Oxidoreductase</keyword>
<reference evidence="3" key="1">
    <citation type="submission" date="2019-06" db="EMBL/GenBank/DDBJ databases">
        <authorList>
            <person name="Murdoch R.W."/>
            <person name="Fathepure B."/>
        </authorList>
    </citation>
    <scope>NUCLEOTIDE SEQUENCE</scope>
</reference>
<feature type="domain" description="2Fe-2S ferredoxin-type" evidence="1">
    <location>
        <begin position="3"/>
        <end position="93"/>
    </location>
</feature>
<dbReference type="SUPFAM" id="SSF54292">
    <property type="entry name" value="2Fe-2S ferredoxin-like"/>
    <property type="match status" value="1"/>
</dbReference>
<dbReference type="InterPro" id="IPR012675">
    <property type="entry name" value="Beta-grasp_dom_sf"/>
</dbReference>
<feature type="domain" description="FAD-binding FR-type" evidence="2">
    <location>
        <begin position="100"/>
        <end position="200"/>
    </location>
</feature>
<evidence type="ECO:0000259" key="2">
    <source>
        <dbReference type="PROSITE" id="PS51384"/>
    </source>
</evidence>
<dbReference type="Gene3D" id="3.10.20.30">
    <property type="match status" value="1"/>
</dbReference>
<dbReference type="InterPro" id="IPR050415">
    <property type="entry name" value="MRET"/>
</dbReference>
<dbReference type="PROSITE" id="PS51085">
    <property type="entry name" value="2FE2S_FER_2"/>
    <property type="match status" value="1"/>
</dbReference>